<dbReference type="InterPro" id="IPR017475">
    <property type="entry name" value="EPS_sugar_tfrase"/>
</dbReference>
<dbReference type="AlphaFoldDB" id="A0A8G2BTL5"/>
<name>A0A8G2BTL5_9BACT</name>
<proteinExistence type="inferred from homology"/>
<feature type="transmembrane region" description="Helical" evidence="7">
    <location>
        <begin position="285"/>
        <end position="303"/>
    </location>
</feature>
<feature type="transmembrane region" description="Helical" evidence="7">
    <location>
        <begin position="81"/>
        <end position="105"/>
    </location>
</feature>
<evidence type="ECO:0000256" key="5">
    <source>
        <dbReference type="ARBA" id="ARBA00022989"/>
    </source>
</evidence>
<accession>A0A8G2BTL5</accession>
<dbReference type="PANTHER" id="PTHR30576">
    <property type="entry name" value="COLANIC BIOSYNTHESIS UDP-GLUCOSE LIPID CARRIER TRANSFERASE"/>
    <property type="match status" value="1"/>
</dbReference>
<dbReference type="Proteomes" id="UP000236725">
    <property type="component" value="Unassembled WGS sequence"/>
</dbReference>
<comment type="similarity">
    <text evidence="2">Belongs to the bacterial sugar transferase family.</text>
</comment>
<organism evidence="9 10">
    <name type="scientific">Parabacteroides chinchillae</name>
    <dbReference type="NCBI Taxonomy" id="871327"/>
    <lineage>
        <taxon>Bacteria</taxon>
        <taxon>Pseudomonadati</taxon>
        <taxon>Bacteroidota</taxon>
        <taxon>Bacteroidia</taxon>
        <taxon>Bacteroidales</taxon>
        <taxon>Tannerellaceae</taxon>
        <taxon>Parabacteroides</taxon>
    </lineage>
</organism>
<reference evidence="9 10" key="1">
    <citation type="submission" date="2016-10" db="EMBL/GenBank/DDBJ databases">
        <authorList>
            <person name="Varghese N."/>
            <person name="Submissions S."/>
        </authorList>
    </citation>
    <scope>NUCLEOTIDE SEQUENCE [LARGE SCALE GENOMIC DNA]</scope>
    <source>
        <strain evidence="9 10">DSM 29073</strain>
    </source>
</reference>
<evidence type="ECO:0000256" key="2">
    <source>
        <dbReference type="ARBA" id="ARBA00006464"/>
    </source>
</evidence>
<dbReference type="InterPro" id="IPR003362">
    <property type="entry name" value="Bact_transf"/>
</dbReference>
<dbReference type="PANTHER" id="PTHR30576:SF0">
    <property type="entry name" value="UNDECAPRENYL-PHOSPHATE N-ACETYLGALACTOSAMINYL 1-PHOSPHATE TRANSFERASE-RELATED"/>
    <property type="match status" value="1"/>
</dbReference>
<sequence>MKKSWQAGKYIISDFLSASLVWLLFNLLRYDEVAVYGGFRTLQDYLLYIYIWGGQFLLPFFWIFLYYISGYYNKPFGKSRLVELFSTFLTVLIGVVLVFFIFVLNDLPRSFHIYYELFFSLFGLQFLLTYIPRLIITQNGIRKIKRREWALNVLIIGAGEKAVYIATELYKLGYNVIGFIPEDKNIPIKVTQQQILGSLADLSDLIEKESVDELVVVLDSSDSQKLLDILYSLYHYKRPIKVLADKSNVLSRVKIKTIYGIPLIDVTDNNFSQVEKNVKFFMDKVLSVLVLILLSPLYLYIAWRVKRDSFGPVFYRQERIGYMGQPFVMYKFRTMYVDSENNGPLLSVENDQRVTPFGRFMRKYRLDELPQFWNVLKGDMSIVGPRPERKYFIDQIVKKAPFYYLLHNVRPGITSWGMVKYGYAGSVDEMIERLKYDILYYENMSLVLDITILIYTIKTVITGKGI</sequence>
<feature type="domain" description="Bacterial sugar transferase" evidence="8">
    <location>
        <begin position="279"/>
        <end position="461"/>
    </location>
</feature>
<evidence type="ECO:0000313" key="9">
    <source>
        <dbReference type="EMBL" id="SEF42045.1"/>
    </source>
</evidence>
<evidence type="ECO:0000256" key="7">
    <source>
        <dbReference type="SAM" id="Phobius"/>
    </source>
</evidence>
<protein>
    <submittedName>
        <fullName evidence="9">Exopolysaccharide biosynthesis polyprenyl glycosylphosphotransferase</fullName>
    </submittedName>
</protein>
<dbReference type="EMBL" id="FNVS01000001">
    <property type="protein sequence ID" value="SEF42045.1"/>
    <property type="molecule type" value="Genomic_DNA"/>
</dbReference>
<feature type="transmembrane region" description="Helical" evidence="7">
    <location>
        <begin position="7"/>
        <end position="25"/>
    </location>
</feature>
<evidence type="ECO:0000259" key="8">
    <source>
        <dbReference type="Pfam" id="PF02397"/>
    </source>
</evidence>
<keyword evidence="6 7" id="KW-0472">Membrane</keyword>
<keyword evidence="3 9" id="KW-0808">Transferase</keyword>
<keyword evidence="4 7" id="KW-0812">Transmembrane</keyword>
<keyword evidence="10" id="KW-1185">Reference proteome</keyword>
<keyword evidence="5 7" id="KW-1133">Transmembrane helix</keyword>
<dbReference type="GO" id="GO:0016020">
    <property type="term" value="C:membrane"/>
    <property type="evidence" value="ECO:0007669"/>
    <property type="project" value="UniProtKB-SubCell"/>
</dbReference>
<feature type="transmembrane region" description="Helical" evidence="7">
    <location>
        <begin position="45"/>
        <end position="69"/>
    </location>
</feature>
<evidence type="ECO:0000256" key="4">
    <source>
        <dbReference type="ARBA" id="ARBA00022692"/>
    </source>
</evidence>
<feature type="transmembrane region" description="Helical" evidence="7">
    <location>
        <begin position="117"/>
        <end position="136"/>
    </location>
</feature>
<dbReference type="Gene3D" id="3.40.50.720">
    <property type="entry name" value="NAD(P)-binding Rossmann-like Domain"/>
    <property type="match status" value="1"/>
</dbReference>
<evidence type="ECO:0000256" key="3">
    <source>
        <dbReference type="ARBA" id="ARBA00022679"/>
    </source>
</evidence>
<gene>
    <name evidence="9" type="ORF">SAMN05444001_101112</name>
</gene>
<comment type="caution">
    <text evidence="9">The sequence shown here is derived from an EMBL/GenBank/DDBJ whole genome shotgun (WGS) entry which is preliminary data.</text>
</comment>
<dbReference type="NCBIfam" id="TIGR03025">
    <property type="entry name" value="EPS_sugtrans"/>
    <property type="match status" value="1"/>
</dbReference>
<dbReference type="RefSeq" id="WP_103982099.1">
    <property type="nucleotide sequence ID" value="NZ_FNVS01000001.1"/>
</dbReference>
<evidence type="ECO:0000256" key="1">
    <source>
        <dbReference type="ARBA" id="ARBA00004141"/>
    </source>
</evidence>
<comment type="subcellular location">
    <subcellularLocation>
        <location evidence="1">Membrane</location>
        <topology evidence="1">Multi-pass membrane protein</topology>
    </subcellularLocation>
</comment>
<evidence type="ECO:0000313" key="10">
    <source>
        <dbReference type="Proteomes" id="UP000236725"/>
    </source>
</evidence>
<dbReference type="GO" id="GO:0016780">
    <property type="term" value="F:phosphotransferase activity, for other substituted phosphate groups"/>
    <property type="evidence" value="ECO:0007669"/>
    <property type="project" value="TreeGrafter"/>
</dbReference>
<dbReference type="Pfam" id="PF02397">
    <property type="entry name" value="Bac_transf"/>
    <property type="match status" value="1"/>
</dbReference>
<dbReference type="Pfam" id="PF13727">
    <property type="entry name" value="CoA_binding_3"/>
    <property type="match status" value="1"/>
</dbReference>
<evidence type="ECO:0000256" key="6">
    <source>
        <dbReference type="ARBA" id="ARBA00023136"/>
    </source>
</evidence>